<dbReference type="InterPro" id="IPR048868">
    <property type="entry name" value="OGG-like_put"/>
</dbReference>
<sequence>MVVVPGVLFGDDGPPDRDEVLRQGFLRDLARCKELLPDARMWPGELDATGGEDGAKQRVDRRALFGIAERVVACNDEWGPAQLHAAIAVWGAPPGIAMRRTVRPFDDPNAVKHFADALAVVRGEGPISAYRALSRGSRLWIRDLGPSYFTKFLYFGGFGAKRYMSQPLIMDDNVVKALGMVTGERWEASLQDYGRYLDLAADWASELDTEADVIEWRLFQLGS</sequence>
<accession>A0A343VRJ1</accession>
<dbReference type="EMBL" id="MF600313">
    <property type="protein sequence ID" value="AVN58515.1"/>
    <property type="molecule type" value="Genomic_DNA"/>
</dbReference>
<dbReference type="Pfam" id="PF21790">
    <property type="entry name" value="OGG"/>
    <property type="match status" value="1"/>
</dbReference>
<geneLocation type="plasmid" evidence="1">
    <name>pCBMA213_1</name>
</geneLocation>
<evidence type="ECO:0000313" key="1">
    <source>
        <dbReference type="EMBL" id="AVN58515.1"/>
    </source>
</evidence>
<dbReference type="RefSeq" id="WP_237025301.1">
    <property type="nucleotide sequence ID" value="NZ_MF600313.1"/>
</dbReference>
<organism evidence="1">
    <name type="scientific">Mycolicibacterium sp. CBMA 213</name>
    <dbReference type="NCBI Taxonomy" id="1968788"/>
    <lineage>
        <taxon>Bacteria</taxon>
        <taxon>Bacillati</taxon>
        <taxon>Actinomycetota</taxon>
        <taxon>Actinomycetes</taxon>
        <taxon>Mycobacteriales</taxon>
        <taxon>Mycobacteriaceae</taxon>
        <taxon>Mycolicibacterium</taxon>
    </lineage>
</organism>
<name>A0A343VRJ1_9MYCO</name>
<reference evidence="1" key="1">
    <citation type="journal article" date="2018" name="Front. Microbiol.">
        <title>Beyond the Limits: tRNA Array Units in Mycobacterium Genomes.</title>
        <authorList>
            <person name="Morgado S.M."/>
            <person name="Vicente A.C."/>
        </authorList>
    </citation>
    <scope>NUCLEOTIDE SEQUENCE</scope>
    <source>
        <strain evidence="1">CBMA 213</strain>
        <plasmid evidence="1">pCBMA213_1</plasmid>
    </source>
</reference>
<dbReference type="AlphaFoldDB" id="A0A343VRJ1"/>
<protein>
    <submittedName>
        <fullName evidence="1">Uncharacterized protein</fullName>
    </submittedName>
</protein>
<proteinExistence type="predicted"/>
<keyword evidence="1" id="KW-0614">Plasmid</keyword>
<gene>
    <name evidence="1" type="ORF">B5P44_p00220</name>
</gene>